<evidence type="ECO:0000256" key="1">
    <source>
        <dbReference type="ARBA" id="ARBA00004170"/>
    </source>
</evidence>
<feature type="region of interest" description="Disordered" evidence="8">
    <location>
        <begin position="74"/>
        <end position="94"/>
    </location>
</feature>
<dbReference type="GO" id="GO:0046933">
    <property type="term" value="F:proton-transporting ATP synthase activity, rotational mechanism"/>
    <property type="evidence" value="ECO:0007669"/>
    <property type="project" value="InterPro"/>
</dbReference>
<organism evidence="11">
    <name type="scientific">marine metagenome</name>
    <dbReference type="NCBI Taxonomy" id="408172"/>
    <lineage>
        <taxon>unclassified sequences</taxon>
        <taxon>metagenomes</taxon>
        <taxon>ecological metagenomes</taxon>
    </lineage>
</organism>
<evidence type="ECO:0000256" key="6">
    <source>
        <dbReference type="ARBA" id="ARBA00023196"/>
    </source>
</evidence>
<evidence type="ECO:0008006" key="12">
    <source>
        <dbReference type="Google" id="ProtNLM"/>
    </source>
</evidence>
<evidence type="ECO:0000256" key="8">
    <source>
        <dbReference type="SAM" id="MobiDB-lite"/>
    </source>
</evidence>
<evidence type="ECO:0000259" key="10">
    <source>
        <dbReference type="Pfam" id="PF02823"/>
    </source>
</evidence>
<dbReference type="CDD" id="cd12152">
    <property type="entry name" value="F1-ATPase_delta"/>
    <property type="match status" value="1"/>
</dbReference>
<comment type="similarity">
    <text evidence="2">Belongs to the ATPase epsilon chain family.</text>
</comment>
<dbReference type="EMBL" id="UINC01030918">
    <property type="protein sequence ID" value="SVB16103.1"/>
    <property type="molecule type" value="Genomic_DNA"/>
</dbReference>
<reference evidence="11" key="1">
    <citation type="submission" date="2018-05" db="EMBL/GenBank/DDBJ databases">
        <authorList>
            <person name="Lanie J.A."/>
            <person name="Ng W.-L."/>
            <person name="Kazmierczak K.M."/>
            <person name="Andrzejewski T.M."/>
            <person name="Davidsen T.M."/>
            <person name="Wayne K.J."/>
            <person name="Tettelin H."/>
            <person name="Glass J.I."/>
            <person name="Rusch D."/>
            <person name="Podicherti R."/>
            <person name="Tsui H.-C.T."/>
            <person name="Winkler M.E."/>
        </authorList>
    </citation>
    <scope>NUCLEOTIDE SEQUENCE</scope>
</reference>
<keyword evidence="3" id="KW-0813">Transport</keyword>
<evidence type="ECO:0000256" key="3">
    <source>
        <dbReference type="ARBA" id="ARBA00022448"/>
    </source>
</evidence>
<dbReference type="AlphaFoldDB" id="A0A382BSQ8"/>
<feature type="domain" description="ATP synthase epsilon subunit C-terminal" evidence="9">
    <location>
        <begin position="72"/>
        <end position="117"/>
    </location>
</feature>
<comment type="subcellular location">
    <subcellularLocation>
        <location evidence="1">Membrane</location>
        <topology evidence="1">Peripheral membrane protein</topology>
    </subcellularLocation>
</comment>
<dbReference type="Pfam" id="PF00401">
    <property type="entry name" value="ATP-synt_DE"/>
    <property type="match status" value="1"/>
</dbReference>
<keyword evidence="6" id="KW-0139">CF(1)</keyword>
<dbReference type="Pfam" id="PF02823">
    <property type="entry name" value="ATP-synt_DE_N"/>
    <property type="match status" value="1"/>
</dbReference>
<sequence length="118" mass="13151">MDEGNVGHIRCPGLDGSFGILANHQNAIIALDIGEIKVTQNKKEHYFATSGGFAEITKDKVQLLLETVERSEEIDSSRAEESLNRAKMRKKDTEGELNQARIDIAIARAMNRLKVSQR</sequence>
<evidence type="ECO:0000313" key="11">
    <source>
        <dbReference type="EMBL" id="SVB16103.1"/>
    </source>
</evidence>
<protein>
    <recommendedName>
        <fullName evidence="12">ATP synthase F1 complex delta/epsilon subunit N-terminal domain-containing protein</fullName>
    </recommendedName>
</protein>
<feature type="domain" description="ATP synthase F1 complex delta/epsilon subunit N-terminal" evidence="10">
    <location>
        <begin position="4"/>
        <end position="67"/>
    </location>
</feature>
<keyword evidence="7" id="KW-0066">ATP synthesis</keyword>
<keyword evidence="5" id="KW-0472">Membrane</keyword>
<gene>
    <name evidence="11" type="ORF">METZ01_LOCUS168957</name>
</gene>
<evidence type="ECO:0000256" key="4">
    <source>
        <dbReference type="ARBA" id="ARBA00023065"/>
    </source>
</evidence>
<dbReference type="GO" id="GO:0045259">
    <property type="term" value="C:proton-transporting ATP synthase complex"/>
    <property type="evidence" value="ECO:0007669"/>
    <property type="project" value="UniProtKB-KW"/>
</dbReference>
<evidence type="ECO:0000256" key="7">
    <source>
        <dbReference type="ARBA" id="ARBA00023310"/>
    </source>
</evidence>
<dbReference type="Gene3D" id="2.60.15.10">
    <property type="entry name" value="F0F1 ATP synthase delta/epsilon subunit, N-terminal"/>
    <property type="match status" value="1"/>
</dbReference>
<dbReference type="InterPro" id="IPR036771">
    <property type="entry name" value="ATPsynth_dsu/esu_N"/>
</dbReference>
<keyword evidence="4" id="KW-0406">Ion transport</keyword>
<dbReference type="Gene3D" id="1.20.5.440">
    <property type="entry name" value="ATP synthase delta/epsilon subunit, C-terminal domain"/>
    <property type="match status" value="1"/>
</dbReference>
<accession>A0A382BSQ8</accession>
<evidence type="ECO:0000259" key="9">
    <source>
        <dbReference type="Pfam" id="PF00401"/>
    </source>
</evidence>
<name>A0A382BSQ8_9ZZZZ</name>
<dbReference type="InterPro" id="IPR020546">
    <property type="entry name" value="ATP_synth_F1_dsu/esu_N"/>
</dbReference>
<dbReference type="PANTHER" id="PTHR13822:SF10">
    <property type="entry name" value="ATP SYNTHASE EPSILON CHAIN, CHLOROPLASTIC"/>
    <property type="match status" value="1"/>
</dbReference>
<dbReference type="NCBIfam" id="TIGR01216">
    <property type="entry name" value="ATP_synt_epsi"/>
    <property type="match status" value="1"/>
</dbReference>
<feature type="compositionally biased region" description="Basic and acidic residues" evidence="8">
    <location>
        <begin position="74"/>
        <end position="84"/>
    </location>
</feature>
<dbReference type="InterPro" id="IPR001469">
    <property type="entry name" value="ATP_synth_F1_dsu/esu"/>
</dbReference>
<dbReference type="InterPro" id="IPR020547">
    <property type="entry name" value="ATP_synth_F1_esu_C"/>
</dbReference>
<dbReference type="PANTHER" id="PTHR13822">
    <property type="entry name" value="ATP SYNTHASE DELTA/EPSILON CHAIN"/>
    <property type="match status" value="1"/>
</dbReference>
<dbReference type="SUPFAM" id="SSF51344">
    <property type="entry name" value="Epsilon subunit of F1F0-ATP synthase N-terminal domain"/>
    <property type="match status" value="1"/>
</dbReference>
<proteinExistence type="inferred from homology"/>
<evidence type="ECO:0000256" key="2">
    <source>
        <dbReference type="ARBA" id="ARBA00005712"/>
    </source>
</evidence>
<evidence type="ECO:0000256" key="5">
    <source>
        <dbReference type="ARBA" id="ARBA00023136"/>
    </source>
</evidence>
<dbReference type="HAMAP" id="MF_00530">
    <property type="entry name" value="ATP_synth_epsil_bac"/>
    <property type="match status" value="1"/>
</dbReference>